<dbReference type="AlphaFoldDB" id="A0A8B8FCX8"/>
<evidence type="ECO:0000313" key="2">
    <source>
        <dbReference type="RefSeq" id="XP_025408729.1"/>
    </source>
</evidence>
<accession>A0A8B8FCX8</accession>
<dbReference type="Proteomes" id="UP000694846">
    <property type="component" value="Unplaced"/>
</dbReference>
<sequence>MNSLPYATVWDLGLPATPADMSSENGDYCLSDMVRVGYLTKLRETLMSNIKENTASDRGSAEDGTIEMFVEKCLSEMEKEAIRKCMVAEIYCDAMRKTIDEVKSCTGTSTIHDQLMTTIIAQSDSRNRETASTMEVAVFDVKERQQNSCGDAYLLQFPTQAQIFDQQDEQAIMTLAIENFKCTSMFSGSTTEDIVDPNTVRPEMINIVKNDKNLSAMVATTHEFRRNMRRLPQTMRARIDQKMNQVFGNCLNHEYRPIFLSLEEERIISYERIMLLVSDHMRPYFEHGQIKKSSDFEILVQLISRTMMESASDPTESTINQTIDGFFTGHPYKTADHFIANNRYFFQSDRPL</sequence>
<dbReference type="RefSeq" id="XP_025408729.1">
    <property type="nucleotide sequence ID" value="XM_025552944.1"/>
</dbReference>
<gene>
    <name evidence="2" type="primary">LOC112682369</name>
</gene>
<reference evidence="2" key="1">
    <citation type="submission" date="2025-08" db="UniProtKB">
        <authorList>
            <consortium name="RefSeq"/>
        </authorList>
    </citation>
    <scope>IDENTIFICATION</scope>
    <source>
        <tissue evidence="2">Whole body</tissue>
    </source>
</reference>
<proteinExistence type="predicted"/>
<evidence type="ECO:0000313" key="1">
    <source>
        <dbReference type="Proteomes" id="UP000694846"/>
    </source>
</evidence>
<dbReference type="OrthoDB" id="6594281at2759"/>
<dbReference type="GeneID" id="112682369"/>
<name>A0A8B8FCX8_9HEMI</name>
<organism evidence="1 2">
    <name type="scientific">Sipha flava</name>
    <name type="common">yellow sugarcane aphid</name>
    <dbReference type="NCBI Taxonomy" id="143950"/>
    <lineage>
        <taxon>Eukaryota</taxon>
        <taxon>Metazoa</taxon>
        <taxon>Ecdysozoa</taxon>
        <taxon>Arthropoda</taxon>
        <taxon>Hexapoda</taxon>
        <taxon>Insecta</taxon>
        <taxon>Pterygota</taxon>
        <taxon>Neoptera</taxon>
        <taxon>Paraneoptera</taxon>
        <taxon>Hemiptera</taxon>
        <taxon>Sternorrhyncha</taxon>
        <taxon>Aphidomorpha</taxon>
        <taxon>Aphidoidea</taxon>
        <taxon>Aphididae</taxon>
        <taxon>Sipha</taxon>
    </lineage>
</organism>
<keyword evidence="1" id="KW-1185">Reference proteome</keyword>
<protein>
    <submittedName>
        <fullName evidence="2">Uncharacterized protein LOC112682369</fullName>
    </submittedName>
</protein>